<dbReference type="RefSeq" id="WP_256551431.1">
    <property type="nucleotide sequence ID" value="NZ_CP101751.1"/>
</dbReference>
<keyword evidence="2" id="KW-1185">Reference proteome</keyword>
<evidence type="ECO:0000313" key="1">
    <source>
        <dbReference type="EMBL" id="UUC45744.1"/>
    </source>
</evidence>
<evidence type="ECO:0008006" key="3">
    <source>
        <dbReference type="Google" id="ProtNLM"/>
    </source>
</evidence>
<sequence>MHDSIVGKQSLAINNGYFHSNPYPIINGKYRYYTSSDKYLKGTVVYENQTYYDFDVKYDLFQDILVYQPSAESGNIGIELAQQNVDNFIINNKKFVNLSKTVSPMITFIKGYYEENLVGKNFIFYVKHHKDKREITNGTRTYYEFNDNNEYYIFQNGNYHKIASKSDVVALFPDHKKKINDLYSMNKSTEKENKYLFYEDLIHKINSLLETNHP</sequence>
<dbReference type="EMBL" id="CP101751">
    <property type="protein sequence ID" value="UUC45744.1"/>
    <property type="molecule type" value="Genomic_DNA"/>
</dbReference>
<accession>A0ABY5ISI0</accession>
<protein>
    <recommendedName>
        <fullName evidence="3">DKNYY domain-containing protein</fullName>
    </recommendedName>
</protein>
<name>A0ABY5ISI0_9FLAO</name>
<gene>
    <name evidence="1" type="ORF">NOX80_00695</name>
</gene>
<reference evidence="1" key="1">
    <citation type="submission" date="2022-07" db="EMBL/GenBank/DDBJ databases">
        <title>Isolation, identification, and degradation of a PFOSA degrading strain from sewage treatment plant.</title>
        <authorList>
            <person name="Zhang L."/>
            <person name="Huo Y."/>
        </authorList>
    </citation>
    <scope>NUCLEOTIDE SEQUENCE</scope>
    <source>
        <strain evidence="1">C1</strain>
    </source>
</reference>
<organism evidence="1 2">
    <name type="scientific">Flavobacterium cerinum</name>
    <dbReference type="NCBI Taxonomy" id="2502784"/>
    <lineage>
        <taxon>Bacteria</taxon>
        <taxon>Pseudomonadati</taxon>
        <taxon>Bacteroidota</taxon>
        <taxon>Flavobacteriia</taxon>
        <taxon>Flavobacteriales</taxon>
        <taxon>Flavobacteriaceae</taxon>
        <taxon>Flavobacterium</taxon>
    </lineage>
</organism>
<evidence type="ECO:0000313" key="2">
    <source>
        <dbReference type="Proteomes" id="UP001059844"/>
    </source>
</evidence>
<proteinExistence type="predicted"/>
<dbReference type="Proteomes" id="UP001059844">
    <property type="component" value="Chromosome"/>
</dbReference>